<evidence type="ECO:0000313" key="3">
    <source>
        <dbReference type="Proteomes" id="UP000243515"/>
    </source>
</evidence>
<feature type="region of interest" description="Disordered" evidence="1">
    <location>
        <begin position="154"/>
        <end position="175"/>
    </location>
</feature>
<organism evidence="2 3">
    <name type="scientific">Elaphomyces granulatus</name>
    <dbReference type="NCBI Taxonomy" id="519963"/>
    <lineage>
        <taxon>Eukaryota</taxon>
        <taxon>Fungi</taxon>
        <taxon>Dikarya</taxon>
        <taxon>Ascomycota</taxon>
        <taxon>Pezizomycotina</taxon>
        <taxon>Eurotiomycetes</taxon>
        <taxon>Eurotiomycetidae</taxon>
        <taxon>Eurotiales</taxon>
        <taxon>Elaphomycetaceae</taxon>
        <taxon>Elaphomyces</taxon>
    </lineage>
</organism>
<dbReference type="OrthoDB" id="5427526at2759"/>
<reference evidence="2 3" key="1">
    <citation type="journal article" date="2015" name="Environ. Microbiol.">
        <title>Metagenome sequence of Elaphomyces granulatus from sporocarp tissue reveals Ascomycota ectomycorrhizal fingerprints of genome expansion and a Proteobacteria-rich microbiome.</title>
        <authorList>
            <person name="Quandt C.A."/>
            <person name="Kohler A."/>
            <person name="Hesse C.N."/>
            <person name="Sharpton T.J."/>
            <person name="Martin F."/>
            <person name="Spatafora J.W."/>
        </authorList>
    </citation>
    <scope>NUCLEOTIDE SEQUENCE [LARGE SCALE GENOMIC DNA]</scope>
    <source>
        <strain evidence="2 3">OSC145934</strain>
    </source>
</reference>
<comment type="caution">
    <text evidence="2">The sequence shown here is derived from an EMBL/GenBank/DDBJ whole genome shotgun (WGS) entry which is preliminary data.</text>
</comment>
<keyword evidence="3" id="KW-1185">Reference proteome</keyword>
<protein>
    <submittedName>
        <fullName evidence="2">Uncharacterized protein</fullName>
    </submittedName>
</protein>
<name>A0A232LX79_9EURO</name>
<feature type="compositionally biased region" description="Basic residues" evidence="1">
    <location>
        <begin position="154"/>
        <end position="163"/>
    </location>
</feature>
<feature type="compositionally biased region" description="Polar residues" evidence="1">
    <location>
        <begin position="22"/>
        <end position="42"/>
    </location>
</feature>
<evidence type="ECO:0000313" key="2">
    <source>
        <dbReference type="EMBL" id="OXV08753.1"/>
    </source>
</evidence>
<evidence type="ECO:0000256" key="1">
    <source>
        <dbReference type="SAM" id="MobiDB-lite"/>
    </source>
</evidence>
<dbReference type="Proteomes" id="UP000243515">
    <property type="component" value="Unassembled WGS sequence"/>
</dbReference>
<dbReference type="EMBL" id="NPHW01003912">
    <property type="protein sequence ID" value="OXV08753.1"/>
    <property type="molecule type" value="Genomic_DNA"/>
</dbReference>
<gene>
    <name evidence="2" type="ORF">Egran_03484</name>
</gene>
<feature type="compositionally biased region" description="Polar residues" evidence="1">
    <location>
        <begin position="50"/>
        <end position="65"/>
    </location>
</feature>
<proteinExistence type="predicted"/>
<feature type="region of interest" description="Disordered" evidence="1">
    <location>
        <begin position="1"/>
        <end position="66"/>
    </location>
</feature>
<accession>A0A232LX79</accession>
<dbReference type="AlphaFoldDB" id="A0A232LX79"/>
<sequence length="430" mass="47077">MPSIPSSPVSPPRRHRRPASIDISSTSPQAYVNGFDQSTPRTPRTPGLSHPQSPVSPRQRNSQIMNGIRRMSTEYIEVGDSGGGLGSLADELADAWEEEGYEDMSGLENVLADHSHLDGDEGEHVFIESTHDMGMPLGDLSPANSALLLPRQKIKNAQNRHRRQESQYDGSDYGNDSDFDDLGYISPNLEARMAGIETLARRGLEENGSSGDQAIKRLIESLRDLGGQSGIENGATRLIAAHTSITSHLTHQTRALQTLIHPLLFSHFPLLSSEAIDTLIPLIDEGLLPSLAFPFAESQLSSPQTPISSSSTSSQSASLNPLLSLQTLFSQTSDLTHTLRGLSDSLHESRQLTSTASRKLRSARELVAELRREDEDREEGTRWIEKGEWDRRLREREAGKVCGEVVSGFEAVCGEWREKLFGPAAELAAA</sequence>